<dbReference type="OrthoDB" id="360390at2759"/>
<dbReference type="AlphaFoldDB" id="A0A9Q0J955"/>
<dbReference type="InterPro" id="IPR035979">
    <property type="entry name" value="RBD_domain_sf"/>
</dbReference>
<name>A0A9Q0J955_9ROSI</name>
<gene>
    <name evidence="4" type="ORF">Tsubulata_010747</name>
</gene>
<dbReference type="GO" id="GO:0003723">
    <property type="term" value="F:RNA binding"/>
    <property type="evidence" value="ECO:0007669"/>
    <property type="project" value="UniProtKB-UniRule"/>
</dbReference>
<accession>A0A9Q0J955</accession>
<dbReference type="CDD" id="cd00590">
    <property type="entry name" value="RRM_SF"/>
    <property type="match status" value="1"/>
</dbReference>
<dbReference type="SMART" id="SM00360">
    <property type="entry name" value="RRM"/>
    <property type="match status" value="1"/>
</dbReference>
<comment type="caution">
    <text evidence="4">The sequence shown here is derived from an EMBL/GenBank/DDBJ whole genome shotgun (WGS) entry which is preliminary data.</text>
</comment>
<evidence type="ECO:0000259" key="3">
    <source>
        <dbReference type="PROSITE" id="PS50102"/>
    </source>
</evidence>
<dbReference type="Proteomes" id="UP001141552">
    <property type="component" value="Unassembled WGS sequence"/>
</dbReference>
<proteinExistence type="predicted"/>
<feature type="region of interest" description="Disordered" evidence="2">
    <location>
        <begin position="173"/>
        <end position="202"/>
    </location>
</feature>
<dbReference type="EMBL" id="JAKUCV010004797">
    <property type="protein sequence ID" value="KAJ4834031.1"/>
    <property type="molecule type" value="Genomic_DNA"/>
</dbReference>
<dbReference type="PROSITE" id="PS50102">
    <property type="entry name" value="RRM"/>
    <property type="match status" value="1"/>
</dbReference>
<protein>
    <recommendedName>
        <fullName evidence="3">RRM domain-containing protein</fullName>
    </recommendedName>
</protein>
<reference evidence="4" key="1">
    <citation type="submission" date="2022-02" db="EMBL/GenBank/DDBJ databases">
        <authorList>
            <person name="Henning P.M."/>
            <person name="McCubbin A.G."/>
            <person name="Shore J.S."/>
        </authorList>
    </citation>
    <scope>NUCLEOTIDE SEQUENCE</scope>
    <source>
        <strain evidence="4">F60SS</strain>
        <tissue evidence="4">Leaves</tissue>
    </source>
</reference>
<dbReference type="Pfam" id="PF00076">
    <property type="entry name" value="RRM_1"/>
    <property type="match status" value="1"/>
</dbReference>
<sequence length="242" mass="27005">MSPGLPGGYPPIHYPKNAQNTLAPSSLSLQPSFSPPNTQLTNYPPNENYQNTHSAIPEFLNQPHHLAAHDSPTSRQFSRWNRRTIQNAINNNQVLSLYVANVPRRWLPTDIHLGMSKYGEVLEVFIPRKLNNKGKRFAFVRFKNNVQPQFLIKHISSMQVDGERLIASVARARATNTKNGNEESKNKQAARTKPAPAGLRDNRSFAEVVRADDNLKVPDAYGNTTLVGLPCSSFIPKDASLN</sequence>
<dbReference type="InterPro" id="IPR012677">
    <property type="entry name" value="Nucleotide-bd_a/b_plait_sf"/>
</dbReference>
<evidence type="ECO:0000256" key="1">
    <source>
        <dbReference type="PROSITE-ProRule" id="PRU00176"/>
    </source>
</evidence>
<keyword evidence="1" id="KW-0694">RNA-binding</keyword>
<evidence type="ECO:0000256" key="2">
    <source>
        <dbReference type="SAM" id="MobiDB-lite"/>
    </source>
</evidence>
<dbReference type="SUPFAM" id="SSF54928">
    <property type="entry name" value="RNA-binding domain, RBD"/>
    <property type="match status" value="1"/>
</dbReference>
<feature type="domain" description="RRM" evidence="3">
    <location>
        <begin position="95"/>
        <end position="172"/>
    </location>
</feature>
<dbReference type="InterPro" id="IPR000504">
    <property type="entry name" value="RRM_dom"/>
</dbReference>
<organism evidence="4 5">
    <name type="scientific">Turnera subulata</name>
    <dbReference type="NCBI Taxonomy" id="218843"/>
    <lineage>
        <taxon>Eukaryota</taxon>
        <taxon>Viridiplantae</taxon>
        <taxon>Streptophyta</taxon>
        <taxon>Embryophyta</taxon>
        <taxon>Tracheophyta</taxon>
        <taxon>Spermatophyta</taxon>
        <taxon>Magnoliopsida</taxon>
        <taxon>eudicotyledons</taxon>
        <taxon>Gunneridae</taxon>
        <taxon>Pentapetalae</taxon>
        <taxon>rosids</taxon>
        <taxon>fabids</taxon>
        <taxon>Malpighiales</taxon>
        <taxon>Passifloraceae</taxon>
        <taxon>Turnera</taxon>
    </lineage>
</organism>
<reference evidence="4" key="2">
    <citation type="journal article" date="2023" name="Plants (Basel)">
        <title>Annotation of the Turnera subulata (Passifloraceae) Draft Genome Reveals the S-Locus Evolved after the Divergence of Turneroideae from Passifloroideae in a Stepwise Manner.</title>
        <authorList>
            <person name="Henning P.M."/>
            <person name="Roalson E.H."/>
            <person name="Mir W."/>
            <person name="McCubbin A.G."/>
            <person name="Shore J.S."/>
        </authorList>
    </citation>
    <scope>NUCLEOTIDE SEQUENCE</scope>
    <source>
        <strain evidence="4">F60SS</strain>
    </source>
</reference>
<keyword evidence="5" id="KW-1185">Reference proteome</keyword>
<evidence type="ECO:0000313" key="5">
    <source>
        <dbReference type="Proteomes" id="UP001141552"/>
    </source>
</evidence>
<evidence type="ECO:0000313" key="4">
    <source>
        <dbReference type="EMBL" id="KAJ4834031.1"/>
    </source>
</evidence>
<dbReference type="Gene3D" id="3.30.70.330">
    <property type="match status" value="1"/>
</dbReference>